<sequence length="301" mass="32335">MIDLRVPAQIAAVWIVMALSATVVGWLVLFGFFVRSPVLVAIGLLGPFAVAFLIGTFTAAASPLTATPLRRVGWAVLVTAAGLVGVVFYEAVLESVEPAKPPSWLAIPAVGVPFALAAATMAHGLVLRLVAAGVTVAAVAYGIWLPTTMPDDDVASRIAHARPPAGVVLIARPDGYAFPDLTTRDGQAELSYRRESADAPLSGFPRVVVRPATVDAPETGDDAEPVYRPVSAHHVFVRRMGDVEAVATVSKEVDVAVARDFVQSVRPARDDEVMRLLKRAPDRRDRDVLRRFADTWRRLFD</sequence>
<keyword evidence="1" id="KW-0472">Membrane</keyword>
<proteinExistence type="predicted"/>
<feature type="transmembrane region" description="Helical" evidence="1">
    <location>
        <begin position="104"/>
        <end position="122"/>
    </location>
</feature>
<dbReference type="EMBL" id="JBHTLK010000198">
    <property type="protein sequence ID" value="MFD1150972.1"/>
    <property type="molecule type" value="Genomic_DNA"/>
</dbReference>
<keyword evidence="1" id="KW-0812">Transmembrane</keyword>
<evidence type="ECO:0000313" key="2">
    <source>
        <dbReference type="EMBL" id="MFD1150972.1"/>
    </source>
</evidence>
<name>A0ABW3R1L7_9PSEU</name>
<dbReference type="Proteomes" id="UP001597168">
    <property type="component" value="Unassembled WGS sequence"/>
</dbReference>
<gene>
    <name evidence="2" type="ORF">ACFQ3T_27915</name>
</gene>
<evidence type="ECO:0000256" key="1">
    <source>
        <dbReference type="SAM" id="Phobius"/>
    </source>
</evidence>
<protein>
    <submittedName>
        <fullName evidence="2">Uncharacterized protein</fullName>
    </submittedName>
</protein>
<dbReference type="RefSeq" id="WP_380727544.1">
    <property type="nucleotide sequence ID" value="NZ_JBHTLK010000198.1"/>
</dbReference>
<reference evidence="3" key="1">
    <citation type="journal article" date="2019" name="Int. J. Syst. Evol. Microbiol.">
        <title>The Global Catalogue of Microorganisms (GCM) 10K type strain sequencing project: providing services to taxonomists for standard genome sequencing and annotation.</title>
        <authorList>
            <consortium name="The Broad Institute Genomics Platform"/>
            <consortium name="The Broad Institute Genome Sequencing Center for Infectious Disease"/>
            <person name="Wu L."/>
            <person name="Ma J."/>
        </authorList>
    </citation>
    <scope>NUCLEOTIDE SEQUENCE [LARGE SCALE GENOMIC DNA]</scope>
    <source>
        <strain evidence="3">CCUG 60214</strain>
    </source>
</reference>
<keyword evidence="1" id="KW-1133">Transmembrane helix</keyword>
<feature type="transmembrane region" description="Helical" evidence="1">
    <location>
        <begin position="129"/>
        <end position="147"/>
    </location>
</feature>
<feature type="transmembrane region" description="Helical" evidence="1">
    <location>
        <begin position="72"/>
        <end position="92"/>
    </location>
</feature>
<organism evidence="2 3">
    <name type="scientific">Saccharothrix hoggarensis</name>
    <dbReference type="NCBI Taxonomy" id="913853"/>
    <lineage>
        <taxon>Bacteria</taxon>
        <taxon>Bacillati</taxon>
        <taxon>Actinomycetota</taxon>
        <taxon>Actinomycetes</taxon>
        <taxon>Pseudonocardiales</taxon>
        <taxon>Pseudonocardiaceae</taxon>
        <taxon>Saccharothrix</taxon>
    </lineage>
</organism>
<evidence type="ECO:0000313" key="3">
    <source>
        <dbReference type="Proteomes" id="UP001597168"/>
    </source>
</evidence>
<comment type="caution">
    <text evidence="2">The sequence shown here is derived from an EMBL/GenBank/DDBJ whole genome shotgun (WGS) entry which is preliminary data.</text>
</comment>
<feature type="transmembrane region" description="Helical" evidence="1">
    <location>
        <begin position="39"/>
        <end position="60"/>
    </location>
</feature>
<keyword evidence="3" id="KW-1185">Reference proteome</keyword>
<feature type="transmembrane region" description="Helical" evidence="1">
    <location>
        <begin position="12"/>
        <end position="33"/>
    </location>
</feature>
<accession>A0ABW3R1L7</accession>